<dbReference type="Proteomes" id="UP000224567">
    <property type="component" value="Unassembled WGS sequence"/>
</dbReference>
<comment type="caution">
    <text evidence="2">The sequence shown here is derived from an EMBL/GenBank/DDBJ whole genome shotgun (WGS) entry which is preliminary data.</text>
</comment>
<dbReference type="STRING" id="33114.A0A2G2WXH9"/>
<dbReference type="Gene3D" id="3.90.70.10">
    <property type="entry name" value="Cysteine proteinases"/>
    <property type="match status" value="1"/>
</dbReference>
<dbReference type="PANTHER" id="PTHR11697:SF230">
    <property type="entry name" value="ZINC FINGER, MYM DOMAIN CONTAINING 1"/>
    <property type="match status" value="1"/>
</dbReference>
<name>A0A2G2WXH9_CAPBA</name>
<reference evidence="2 3" key="1">
    <citation type="journal article" date="2017" name="Genome Biol.">
        <title>New reference genome sequences of hot pepper reveal the massive evolution of plant disease-resistance genes by retroduplication.</title>
        <authorList>
            <person name="Kim S."/>
            <person name="Park J."/>
            <person name="Yeom S.I."/>
            <person name="Kim Y.M."/>
            <person name="Seo E."/>
            <person name="Kim K.T."/>
            <person name="Kim M.S."/>
            <person name="Lee J.M."/>
            <person name="Cheong K."/>
            <person name="Shin H.S."/>
            <person name="Kim S.B."/>
            <person name="Han K."/>
            <person name="Lee J."/>
            <person name="Park M."/>
            <person name="Lee H.A."/>
            <person name="Lee H.Y."/>
            <person name="Lee Y."/>
            <person name="Oh S."/>
            <person name="Lee J.H."/>
            <person name="Choi E."/>
            <person name="Choi E."/>
            <person name="Lee S.E."/>
            <person name="Jeon J."/>
            <person name="Kim H."/>
            <person name="Choi G."/>
            <person name="Song H."/>
            <person name="Lee J."/>
            <person name="Lee S.C."/>
            <person name="Kwon J.K."/>
            <person name="Lee H.Y."/>
            <person name="Koo N."/>
            <person name="Hong Y."/>
            <person name="Kim R.W."/>
            <person name="Kang W.H."/>
            <person name="Huh J.H."/>
            <person name="Kang B.C."/>
            <person name="Yang T.J."/>
            <person name="Lee Y.H."/>
            <person name="Bennetzen J.L."/>
            <person name="Choi D."/>
        </authorList>
    </citation>
    <scope>NUCLEOTIDE SEQUENCE [LARGE SCALE GENOMIC DNA]</scope>
    <source>
        <strain evidence="3">cv. PBC81</strain>
    </source>
</reference>
<dbReference type="Pfam" id="PF14291">
    <property type="entry name" value="DUF4371"/>
    <property type="match status" value="1"/>
</dbReference>
<dbReference type="InterPro" id="IPR038765">
    <property type="entry name" value="Papain-like_cys_pep_sf"/>
</dbReference>
<dbReference type="OrthoDB" id="1302306at2759"/>
<reference evidence="3" key="2">
    <citation type="journal article" date="2017" name="J. Anim. Genet.">
        <title>Multiple reference genome sequences of hot pepper reveal the massive evolution of plant disease resistance genes by retroduplication.</title>
        <authorList>
            <person name="Kim S."/>
            <person name="Park J."/>
            <person name="Yeom S.-I."/>
            <person name="Kim Y.-M."/>
            <person name="Seo E."/>
            <person name="Kim K.-T."/>
            <person name="Kim M.-S."/>
            <person name="Lee J.M."/>
            <person name="Cheong K."/>
            <person name="Shin H.-S."/>
            <person name="Kim S.-B."/>
            <person name="Han K."/>
            <person name="Lee J."/>
            <person name="Park M."/>
            <person name="Lee H.-A."/>
            <person name="Lee H.-Y."/>
            <person name="Lee Y."/>
            <person name="Oh S."/>
            <person name="Lee J.H."/>
            <person name="Choi E."/>
            <person name="Choi E."/>
            <person name="Lee S.E."/>
            <person name="Jeon J."/>
            <person name="Kim H."/>
            <person name="Choi G."/>
            <person name="Song H."/>
            <person name="Lee J."/>
            <person name="Lee S.-C."/>
            <person name="Kwon J.-K."/>
            <person name="Lee H.-Y."/>
            <person name="Koo N."/>
            <person name="Hong Y."/>
            <person name="Kim R.W."/>
            <person name="Kang W.-H."/>
            <person name="Huh J.H."/>
            <person name="Kang B.-C."/>
            <person name="Yang T.-J."/>
            <person name="Lee Y.-H."/>
            <person name="Bennetzen J.L."/>
            <person name="Choi D."/>
        </authorList>
    </citation>
    <scope>NUCLEOTIDE SEQUENCE [LARGE SCALE GENOMIC DNA]</scope>
    <source>
        <strain evidence="3">cv. PBC81</strain>
    </source>
</reference>
<protein>
    <recommendedName>
        <fullName evidence="1">DUF4371 domain-containing protein</fullName>
    </recommendedName>
</protein>
<dbReference type="InterPro" id="IPR055298">
    <property type="entry name" value="AtLOH3-like"/>
</dbReference>
<dbReference type="EMBL" id="MLFT02000004">
    <property type="protein sequence ID" value="PHT49943.1"/>
    <property type="molecule type" value="Genomic_DNA"/>
</dbReference>
<feature type="domain" description="DUF4371" evidence="1">
    <location>
        <begin position="1"/>
        <end position="62"/>
    </location>
</feature>
<gene>
    <name evidence="2" type="ORF">CQW23_09690</name>
</gene>
<evidence type="ECO:0000313" key="2">
    <source>
        <dbReference type="EMBL" id="PHT49943.1"/>
    </source>
</evidence>
<dbReference type="PANTHER" id="PTHR11697">
    <property type="entry name" value="GENERAL TRANSCRIPTION FACTOR 2-RELATED ZINC FINGER PROTEIN"/>
    <property type="match status" value="1"/>
</dbReference>
<dbReference type="SUPFAM" id="SSF54001">
    <property type="entry name" value="Cysteine proteinases"/>
    <property type="match status" value="1"/>
</dbReference>
<accession>A0A2G2WXH9</accession>
<evidence type="ECO:0000259" key="1">
    <source>
        <dbReference type="Pfam" id="PF14291"/>
    </source>
</evidence>
<sequence>MAIVLRYIERIEFIMERLVDIVHVQDTSALSLKEAIVNLLAQHSSSISSVRGQCYDGASNMQVLSLVVVPIICIGVRKFGRYLRKLSHETQTAASYEPLINVSLEIKDFDNLHSTLDSFTRVEKLDDPEIDLLRFQTDGSVVRKSDKHVSFPLELDLLPYTENNQTNNVSMCYRYELVEYLPVVNK</sequence>
<organism evidence="2 3">
    <name type="scientific">Capsicum baccatum</name>
    <name type="common">Peruvian pepper</name>
    <dbReference type="NCBI Taxonomy" id="33114"/>
    <lineage>
        <taxon>Eukaryota</taxon>
        <taxon>Viridiplantae</taxon>
        <taxon>Streptophyta</taxon>
        <taxon>Embryophyta</taxon>
        <taxon>Tracheophyta</taxon>
        <taxon>Spermatophyta</taxon>
        <taxon>Magnoliopsida</taxon>
        <taxon>eudicotyledons</taxon>
        <taxon>Gunneridae</taxon>
        <taxon>Pentapetalae</taxon>
        <taxon>asterids</taxon>
        <taxon>lamiids</taxon>
        <taxon>Solanales</taxon>
        <taxon>Solanaceae</taxon>
        <taxon>Solanoideae</taxon>
        <taxon>Capsiceae</taxon>
        <taxon>Capsicum</taxon>
    </lineage>
</organism>
<dbReference type="InterPro" id="IPR025398">
    <property type="entry name" value="DUF4371"/>
</dbReference>
<proteinExistence type="predicted"/>
<keyword evidence="3" id="KW-1185">Reference proteome</keyword>
<evidence type="ECO:0000313" key="3">
    <source>
        <dbReference type="Proteomes" id="UP000224567"/>
    </source>
</evidence>
<dbReference type="AlphaFoldDB" id="A0A2G2WXH9"/>